<dbReference type="EMBL" id="NFJD01000003">
    <property type="protein sequence ID" value="OUO56658.1"/>
    <property type="molecule type" value="Genomic_DNA"/>
</dbReference>
<dbReference type="AlphaFoldDB" id="A0A1Y4DI87"/>
<dbReference type="GO" id="GO:0051276">
    <property type="term" value="P:chromosome organization"/>
    <property type="evidence" value="ECO:0007669"/>
    <property type="project" value="InterPro"/>
</dbReference>
<comment type="caution">
    <text evidence="1">The sequence shown here is derived from an EMBL/GenBank/DDBJ whole genome shotgun (WGS) entry which is preliminary data.</text>
</comment>
<organism evidence="1 2">
    <name type="scientific">Candidatus Avelusimicrobium gallicola</name>
    <dbReference type="NCBI Taxonomy" id="2562704"/>
    <lineage>
        <taxon>Bacteria</taxon>
        <taxon>Pseudomonadati</taxon>
        <taxon>Elusimicrobiota</taxon>
        <taxon>Elusimicrobia</taxon>
        <taxon>Elusimicrobiales</taxon>
        <taxon>Elusimicrobiaceae</taxon>
        <taxon>Candidatus Avelusimicrobium</taxon>
    </lineage>
</organism>
<evidence type="ECO:0008006" key="3">
    <source>
        <dbReference type="Google" id="ProtNLM"/>
    </source>
</evidence>
<gene>
    <name evidence="1" type="ORF">B5F75_05560</name>
</gene>
<dbReference type="InterPro" id="IPR038713">
    <property type="entry name" value="Terminase_Gp1_N_sf"/>
</dbReference>
<protein>
    <recommendedName>
        <fullName evidence="3">Terminase small subunit</fullName>
    </recommendedName>
</protein>
<dbReference type="InterPro" id="IPR005335">
    <property type="entry name" value="Terminase_ssu"/>
</dbReference>
<dbReference type="OrthoDB" id="8227562at2"/>
<reference evidence="2" key="1">
    <citation type="submission" date="2017-04" db="EMBL/GenBank/DDBJ databases">
        <title>Function of individual gut microbiota members based on whole genome sequencing of pure cultures obtained from chicken caecum.</title>
        <authorList>
            <person name="Medvecky M."/>
            <person name="Cejkova D."/>
            <person name="Polansky O."/>
            <person name="Karasova D."/>
            <person name="Kubasova T."/>
            <person name="Cizek A."/>
            <person name="Rychlik I."/>
        </authorList>
    </citation>
    <scope>NUCLEOTIDE SEQUENCE [LARGE SCALE GENOMIC DNA]</scope>
    <source>
        <strain evidence="2">An273</strain>
    </source>
</reference>
<keyword evidence="2" id="KW-1185">Reference proteome</keyword>
<proteinExistence type="predicted"/>
<name>A0A1Y4DI87_9BACT</name>
<accession>A0A1Y4DI87</accession>
<dbReference type="RefSeq" id="WP_087288795.1">
    <property type="nucleotide sequence ID" value="NZ_NFJD01000003.1"/>
</dbReference>
<sequence length="135" mass="15044">MAAKKTKAARLTKKQVKFCKEYLHTGNATESARRAGYSAKSAYSIGAENLKKPEIQDALSKEGARNAAKFNYTLEQHVEELDHLKALALAAGEFSSAVKCEISKGRVMGFYIERKEVALDMEPRNFVFEIVQAKK</sequence>
<dbReference type="Pfam" id="PF03592">
    <property type="entry name" value="Terminase_2"/>
    <property type="match status" value="1"/>
</dbReference>
<dbReference type="Proteomes" id="UP000196368">
    <property type="component" value="Unassembled WGS sequence"/>
</dbReference>
<evidence type="ECO:0000313" key="2">
    <source>
        <dbReference type="Proteomes" id="UP000196368"/>
    </source>
</evidence>
<evidence type="ECO:0000313" key="1">
    <source>
        <dbReference type="EMBL" id="OUO56658.1"/>
    </source>
</evidence>
<dbReference type="Gene3D" id="1.10.10.1400">
    <property type="entry name" value="Terminase, small subunit, N-terminal DNA-binding domain, HTH motif"/>
    <property type="match status" value="1"/>
</dbReference>